<protein>
    <submittedName>
        <fullName evidence="1">Uncharacterized protein</fullName>
    </submittedName>
</protein>
<sequence length="81" mass="9150">METWRIRQGVPYRITDDGHELLIGLADIDADQARLTVHSDGEWVAGYDLTTGAECEIGGKRWRVNLIAGAPRRYVELQEQP</sequence>
<dbReference type="EMBL" id="SLWN01000005">
    <property type="protein sequence ID" value="TCO30539.1"/>
    <property type="molecule type" value="Genomic_DNA"/>
</dbReference>
<dbReference type="RefSeq" id="WP_132210183.1">
    <property type="nucleotide sequence ID" value="NZ_SLWN01000005.1"/>
</dbReference>
<accession>A0A4R2HKI3</accession>
<comment type="caution">
    <text evidence="1">The sequence shown here is derived from an EMBL/GenBank/DDBJ whole genome shotgun (WGS) entry which is preliminary data.</text>
</comment>
<proteinExistence type="predicted"/>
<organism evidence="1 2">
    <name type="scientific">Kribbella steppae</name>
    <dbReference type="NCBI Taxonomy" id="2512223"/>
    <lineage>
        <taxon>Bacteria</taxon>
        <taxon>Bacillati</taxon>
        <taxon>Actinomycetota</taxon>
        <taxon>Actinomycetes</taxon>
        <taxon>Propionibacteriales</taxon>
        <taxon>Kribbellaceae</taxon>
        <taxon>Kribbella</taxon>
    </lineage>
</organism>
<dbReference type="Proteomes" id="UP000294508">
    <property type="component" value="Unassembled WGS sequence"/>
</dbReference>
<dbReference type="OrthoDB" id="4214787at2"/>
<evidence type="ECO:0000313" key="1">
    <source>
        <dbReference type="EMBL" id="TCO30539.1"/>
    </source>
</evidence>
<name>A0A4R2HKI3_9ACTN</name>
<evidence type="ECO:0000313" key="2">
    <source>
        <dbReference type="Proteomes" id="UP000294508"/>
    </source>
</evidence>
<dbReference type="AlphaFoldDB" id="A0A4R2HKI3"/>
<keyword evidence="2" id="KW-1185">Reference proteome</keyword>
<gene>
    <name evidence="1" type="ORF">EV652_105541</name>
</gene>
<reference evidence="1 2" key="1">
    <citation type="journal article" date="2015" name="Stand. Genomic Sci.">
        <title>Genomic Encyclopedia of Bacterial and Archaeal Type Strains, Phase III: the genomes of soil and plant-associated and newly described type strains.</title>
        <authorList>
            <person name="Whitman W.B."/>
            <person name="Woyke T."/>
            <person name="Klenk H.P."/>
            <person name="Zhou Y."/>
            <person name="Lilburn T.G."/>
            <person name="Beck B.J."/>
            <person name="De Vos P."/>
            <person name="Vandamme P."/>
            <person name="Eisen J.A."/>
            <person name="Garrity G."/>
            <person name="Hugenholtz P."/>
            <person name="Kyrpides N.C."/>
        </authorList>
    </citation>
    <scope>NUCLEOTIDE SEQUENCE [LARGE SCALE GENOMIC DNA]</scope>
    <source>
        <strain evidence="1 2">VKM Ac-2572</strain>
    </source>
</reference>